<dbReference type="GO" id="GO:0016780">
    <property type="term" value="F:phosphotransferase activity, for other substituted phosphate groups"/>
    <property type="evidence" value="ECO:0007669"/>
    <property type="project" value="InterPro"/>
</dbReference>
<evidence type="ECO:0000256" key="9">
    <source>
        <dbReference type="ARBA" id="ARBA00023209"/>
    </source>
</evidence>
<dbReference type="Proteomes" id="UP000824161">
    <property type="component" value="Unassembled WGS sequence"/>
</dbReference>
<evidence type="ECO:0000256" key="5">
    <source>
        <dbReference type="ARBA" id="ARBA00022692"/>
    </source>
</evidence>
<dbReference type="EMBL" id="DVLY01000135">
    <property type="protein sequence ID" value="HIT98263.1"/>
    <property type="molecule type" value="Genomic_DNA"/>
</dbReference>
<organism evidence="13 14">
    <name type="scientific">Candidatus Merdimorpha stercoravium</name>
    <dbReference type="NCBI Taxonomy" id="2840863"/>
    <lineage>
        <taxon>Bacteria</taxon>
        <taxon>Pseudomonadati</taxon>
        <taxon>Bacteroidota</taxon>
        <taxon>Flavobacteriia</taxon>
        <taxon>Flavobacteriales</taxon>
        <taxon>Candidatus Merdimorpha</taxon>
    </lineage>
</organism>
<protein>
    <submittedName>
        <fullName evidence="13">CDP-alcohol phosphatidyltransferase family protein</fullName>
    </submittedName>
</protein>
<proteinExistence type="inferred from homology"/>
<dbReference type="Pfam" id="PF01066">
    <property type="entry name" value="CDP-OH_P_transf"/>
    <property type="match status" value="1"/>
</dbReference>
<keyword evidence="8 12" id="KW-0472">Membrane</keyword>
<dbReference type="InterPro" id="IPR048254">
    <property type="entry name" value="CDP_ALCOHOL_P_TRANSF_CS"/>
</dbReference>
<dbReference type="PANTHER" id="PTHR14269:SF61">
    <property type="entry name" value="CDP-DIACYLGLYCEROL--SERINE O-PHOSPHATIDYLTRANSFERASE"/>
    <property type="match status" value="1"/>
</dbReference>
<feature type="transmembrane region" description="Helical" evidence="12">
    <location>
        <begin position="106"/>
        <end position="127"/>
    </location>
</feature>
<keyword evidence="10" id="KW-1208">Phospholipid metabolism</keyword>
<evidence type="ECO:0000256" key="12">
    <source>
        <dbReference type="SAM" id="Phobius"/>
    </source>
</evidence>
<evidence type="ECO:0000256" key="2">
    <source>
        <dbReference type="ARBA" id="ARBA00010441"/>
    </source>
</evidence>
<dbReference type="PROSITE" id="PS00379">
    <property type="entry name" value="CDP_ALCOHOL_P_TRANSF"/>
    <property type="match status" value="1"/>
</dbReference>
<feature type="transmembrane region" description="Helical" evidence="12">
    <location>
        <begin position="207"/>
        <end position="235"/>
    </location>
</feature>
<evidence type="ECO:0000256" key="3">
    <source>
        <dbReference type="ARBA" id="ARBA00022516"/>
    </source>
</evidence>
<feature type="transmembrane region" description="Helical" evidence="12">
    <location>
        <begin position="139"/>
        <end position="158"/>
    </location>
</feature>
<evidence type="ECO:0000256" key="10">
    <source>
        <dbReference type="ARBA" id="ARBA00023264"/>
    </source>
</evidence>
<name>A0A9D1H9S0_9FLAO</name>
<reference evidence="13" key="1">
    <citation type="submission" date="2020-10" db="EMBL/GenBank/DDBJ databases">
        <authorList>
            <person name="Gilroy R."/>
        </authorList>
    </citation>
    <scope>NUCLEOTIDE SEQUENCE</scope>
    <source>
        <strain evidence="13">1383</strain>
    </source>
</reference>
<dbReference type="InterPro" id="IPR050324">
    <property type="entry name" value="CDP-alcohol_PTase-I"/>
</dbReference>
<keyword evidence="5 12" id="KW-0812">Transmembrane</keyword>
<reference evidence="13" key="2">
    <citation type="journal article" date="2021" name="PeerJ">
        <title>Extensive microbial diversity within the chicken gut microbiome revealed by metagenomics and culture.</title>
        <authorList>
            <person name="Gilroy R."/>
            <person name="Ravi A."/>
            <person name="Getino M."/>
            <person name="Pursley I."/>
            <person name="Horton D.L."/>
            <person name="Alikhan N.F."/>
            <person name="Baker D."/>
            <person name="Gharbi K."/>
            <person name="Hall N."/>
            <person name="Watson M."/>
            <person name="Adriaenssens E.M."/>
            <person name="Foster-Nyarko E."/>
            <person name="Jarju S."/>
            <person name="Secka A."/>
            <person name="Antonio M."/>
            <person name="Oren A."/>
            <person name="Chaudhuri R.R."/>
            <person name="La Ragione R."/>
            <person name="Hildebrand F."/>
            <person name="Pallen M.J."/>
        </authorList>
    </citation>
    <scope>NUCLEOTIDE SEQUENCE</scope>
    <source>
        <strain evidence="13">1383</strain>
    </source>
</reference>
<feature type="transmembrane region" description="Helical" evidence="12">
    <location>
        <begin position="170"/>
        <end position="195"/>
    </location>
</feature>
<gene>
    <name evidence="13" type="ORF">IAC44_05415</name>
</gene>
<evidence type="ECO:0000256" key="11">
    <source>
        <dbReference type="RuleBase" id="RU003750"/>
    </source>
</evidence>
<evidence type="ECO:0000256" key="4">
    <source>
        <dbReference type="ARBA" id="ARBA00022679"/>
    </source>
</evidence>
<evidence type="ECO:0000313" key="14">
    <source>
        <dbReference type="Proteomes" id="UP000824161"/>
    </source>
</evidence>
<evidence type="ECO:0000313" key="13">
    <source>
        <dbReference type="EMBL" id="HIT98263.1"/>
    </source>
</evidence>
<evidence type="ECO:0000256" key="6">
    <source>
        <dbReference type="ARBA" id="ARBA00022989"/>
    </source>
</evidence>
<keyword evidence="3" id="KW-0444">Lipid biosynthesis</keyword>
<sequence length="248" mass="27259">MQIKRHIPNFLTLCNLTCGVVAVALAYNGYFLQAGWMFLAGITFDFFDGFAARMLHVKSEIGRELDSLADCITSGLLPATVMYKLMQEALAGNFSAEPLSAVVPVSPLQLASAPAVLIVLFSALRLAKFNLDTRQSESFIGLPTPACGLVVVFLPFVARWGWAGELLSCYWVLLGLTVVLSGLLVSEIPLFALKFKTFRWQGNEKRWVLIALAAGLILTCGFRAFPIVILIYLLMSLCWKDRTVSASR</sequence>
<dbReference type="AlphaFoldDB" id="A0A9D1H9S0"/>
<keyword evidence="6 12" id="KW-1133">Transmembrane helix</keyword>
<keyword evidence="9" id="KW-0594">Phospholipid biosynthesis</keyword>
<evidence type="ECO:0000256" key="7">
    <source>
        <dbReference type="ARBA" id="ARBA00023098"/>
    </source>
</evidence>
<dbReference type="GO" id="GO:0008654">
    <property type="term" value="P:phospholipid biosynthetic process"/>
    <property type="evidence" value="ECO:0007669"/>
    <property type="project" value="UniProtKB-KW"/>
</dbReference>
<dbReference type="GO" id="GO:0016020">
    <property type="term" value="C:membrane"/>
    <property type="evidence" value="ECO:0007669"/>
    <property type="project" value="UniProtKB-SubCell"/>
</dbReference>
<evidence type="ECO:0000256" key="8">
    <source>
        <dbReference type="ARBA" id="ARBA00023136"/>
    </source>
</evidence>
<keyword evidence="4 11" id="KW-0808">Transferase</keyword>
<comment type="caution">
    <text evidence="13">The sequence shown here is derived from an EMBL/GenBank/DDBJ whole genome shotgun (WGS) entry which is preliminary data.</text>
</comment>
<dbReference type="InterPro" id="IPR000462">
    <property type="entry name" value="CDP-OH_P_trans"/>
</dbReference>
<dbReference type="InterPro" id="IPR043130">
    <property type="entry name" value="CDP-OH_PTrfase_TM_dom"/>
</dbReference>
<keyword evidence="7" id="KW-0443">Lipid metabolism</keyword>
<dbReference type="PANTHER" id="PTHR14269">
    <property type="entry name" value="CDP-DIACYLGLYCEROL--GLYCEROL-3-PHOSPHATE 3-PHOSPHATIDYLTRANSFERASE-RELATED"/>
    <property type="match status" value="1"/>
</dbReference>
<comment type="similarity">
    <text evidence="2 11">Belongs to the CDP-alcohol phosphatidyltransferase class-I family.</text>
</comment>
<evidence type="ECO:0000256" key="1">
    <source>
        <dbReference type="ARBA" id="ARBA00004141"/>
    </source>
</evidence>
<comment type="subcellular location">
    <subcellularLocation>
        <location evidence="1">Membrane</location>
        <topology evidence="1">Multi-pass membrane protein</topology>
    </subcellularLocation>
</comment>
<accession>A0A9D1H9S0</accession>
<dbReference type="Gene3D" id="1.20.120.1760">
    <property type="match status" value="1"/>
</dbReference>